<keyword evidence="3" id="KW-1185">Reference proteome</keyword>
<gene>
    <name evidence="2" type="ORF">D2S45_10520</name>
</gene>
<dbReference type="InterPro" id="IPR003812">
    <property type="entry name" value="Fido"/>
</dbReference>
<reference evidence="2 3" key="1">
    <citation type="submission" date="2018-08" db="EMBL/GenBank/DDBJ databases">
        <title>Comparative analysis of Prevotella intermedia strains.</title>
        <authorList>
            <person name="Moon J.-H."/>
            <person name="Lee J.-H."/>
        </authorList>
    </citation>
    <scope>NUCLEOTIDE SEQUENCE [LARGE SCALE GENOMIC DNA]</scope>
    <source>
        <strain evidence="2 3">ATCC 15033</strain>
    </source>
</reference>
<dbReference type="RefSeq" id="WP_124140312.1">
    <property type="nucleotide sequence ID" value="NZ_QXEM01000022.1"/>
</dbReference>
<feature type="domain" description="Fido" evidence="1">
    <location>
        <begin position="176"/>
        <end position="331"/>
    </location>
</feature>
<accession>A0A3R7VZZ3</accession>
<dbReference type="EMBL" id="QXEN01000022">
    <property type="protein sequence ID" value="RRF86574.1"/>
    <property type="molecule type" value="Genomic_DNA"/>
</dbReference>
<dbReference type="Proteomes" id="UP000283868">
    <property type="component" value="Unassembled WGS sequence"/>
</dbReference>
<evidence type="ECO:0000259" key="1">
    <source>
        <dbReference type="PROSITE" id="PS51459"/>
    </source>
</evidence>
<dbReference type="PROSITE" id="PS51459">
    <property type="entry name" value="FIDO"/>
    <property type="match status" value="1"/>
</dbReference>
<dbReference type="Pfam" id="PF02661">
    <property type="entry name" value="Fic"/>
    <property type="match status" value="1"/>
</dbReference>
<dbReference type="PANTHER" id="PTHR35810">
    <property type="entry name" value="CYTOPLASMIC PROTEIN-RELATED"/>
    <property type="match status" value="1"/>
</dbReference>
<evidence type="ECO:0000313" key="3">
    <source>
        <dbReference type="Proteomes" id="UP000283868"/>
    </source>
</evidence>
<evidence type="ECO:0000313" key="2">
    <source>
        <dbReference type="EMBL" id="RRF86574.1"/>
    </source>
</evidence>
<proteinExistence type="predicted"/>
<dbReference type="InterPro" id="IPR053737">
    <property type="entry name" value="Type_II_TA_Toxin"/>
</dbReference>
<dbReference type="Pfam" id="PF13310">
    <property type="entry name" value="Virulence_RhuM"/>
    <property type="match status" value="1"/>
</dbReference>
<name>A0A3R7VZZ3_PREIN</name>
<protein>
    <submittedName>
        <fullName evidence="2">Cytochrome C biogenesis protein CycH</fullName>
    </submittedName>
</protein>
<dbReference type="PANTHER" id="PTHR35810:SF1">
    <property type="entry name" value="CYTOPLASMIC PROTEIN"/>
    <property type="match status" value="1"/>
</dbReference>
<organism evidence="2 3">
    <name type="scientific">Prevotella intermedia</name>
    <dbReference type="NCBI Taxonomy" id="28131"/>
    <lineage>
        <taxon>Bacteria</taxon>
        <taxon>Pseudomonadati</taxon>
        <taxon>Bacteroidota</taxon>
        <taxon>Bacteroidia</taxon>
        <taxon>Bacteroidales</taxon>
        <taxon>Prevotellaceae</taxon>
        <taxon>Prevotella</taxon>
    </lineage>
</organism>
<dbReference type="SUPFAM" id="SSF140931">
    <property type="entry name" value="Fic-like"/>
    <property type="match status" value="1"/>
</dbReference>
<dbReference type="InterPro" id="IPR011204">
    <property type="entry name" value="Virulence_RhuM-like"/>
</dbReference>
<dbReference type="Gene3D" id="1.20.120.1870">
    <property type="entry name" value="Fic/DOC protein, Fido domain"/>
    <property type="match status" value="1"/>
</dbReference>
<sequence length="333" mass="38296">MTEPLNLNNKIVIYQSEDGKTQLDVKLEGETVWLSQSQMSELFQTDRTVINRHIKNIYKSGELDEKATCAKNAQVRLEGNRTVTRNIPYYNLDMIISVGYRVNSIRGTRFRQWANSVLKQYLIKGYAVNEQIRKQQIVELRQLVQVMGRTIQQQPVPVTDESNALFNVVIDYTYALDTLDNYDYQRLSIAKTTKEESFHATYDNAMREIDMLRNKFGGSVLFGNEKDDSFKSSIGQIYQTFGGEELYPSVEEKAAMLLYLVTKNHSFSDGNKRIAATLFLWFMNNNGILYRENGSKRIADNTLVALTLMIAESRTEEKDVMVKVVVNLINRSN</sequence>
<dbReference type="AlphaFoldDB" id="A0A3R7VZZ3"/>
<dbReference type="InterPro" id="IPR036597">
    <property type="entry name" value="Fido-like_dom_sf"/>
</dbReference>
<comment type="caution">
    <text evidence="2">The sequence shown here is derived from an EMBL/GenBank/DDBJ whole genome shotgun (WGS) entry which is preliminary data.</text>
</comment>